<keyword evidence="3" id="KW-1185">Reference proteome</keyword>
<feature type="compositionally biased region" description="Pro residues" evidence="1">
    <location>
        <begin position="148"/>
        <end position="157"/>
    </location>
</feature>
<comment type="caution">
    <text evidence="2">The sequence shown here is derived from an EMBL/GenBank/DDBJ whole genome shotgun (WGS) entry which is preliminary data.</text>
</comment>
<sequence length="164" mass="18150">MSTDAFVTFSAEVTGFTEFDLHGTGQARSYYDTVVKVVGRQNLDDLLHRYFDEVTELLDEQKRAKQLDESVFDDPRLGAVAKNVIKLWYSGTWFDLSPEWTATYGIPGTEGTFTASPQAYAQGLLWFAVGTSPPGARAPGYGSWADPPRIPELPASPVPRSLQR</sequence>
<dbReference type="EMBL" id="JAUSQZ010000001">
    <property type="protein sequence ID" value="MDP9830563.1"/>
    <property type="molecule type" value="Genomic_DNA"/>
</dbReference>
<evidence type="ECO:0000313" key="3">
    <source>
        <dbReference type="Proteomes" id="UP001235712"/>
    </source>
</evidence>
<accession>A0ABT9PCW7</accession>
<evidence type="ECO:0000256" key="1">
    <source>
        <dbReference type="SAM" id="MobiDB-lite"/>
    </source>
</evidence>
<dbReference type="RefSeq" id="WP_307249629.1">
    <property type="nucleotide sequence ID" value="NZ_JAUSQZ010000001.1"/>
</dbReference>
<feature type="region of interest" description="Disordered" evidence="1">
    <location>
        <begin position="137"/>
        <end position="164"/>
    </location>
</feature>
<organism evidence="2 3">
    <name type="scientific">Kineosporia succinea</name>
    <dbReference type="NCBI Taxonomy" id="84632"/>
    <lineage>
        <taxon>Bacteria</taxon>
        <taxon>Bacillati</taxon>
        <taxon>Actinomycetota</taxon>
        <taxon>Actinomycetes</taxon>
        <taxon>Kineosporiales</taxon>
        <taxon>Kineosporiaceae</taxon>
        <taxon>Kineosporia</taxon>
    </lineage>
</organism>
<reference evidence="2 3" key="1">
    <citation type="submission" date="2023-07" db="EMBL/GenBank/DDBJ databases">
        <title>Sequencing the genomes of 1000 actinobacteria strains.</title>
        <authorList>
            <person name="Klenk H.-P."/>
        </authorList>
    </citation>
    <scope>NUCLEOTIDE SEQUENCE [LARGE SCALE GENOMIC DNA]</scope>
    <source>
        <strain evidence="2 3">DSM 44388</strain>
    </source>
</reference>
<evidence type="ECO:0000313" key="2">
    <source>
        <dbReference type="EMBL" id="MDP9830563.1"/>
    </source>
</evidence>
<evidence type="ECO:0008006" key="4">
    <source>
        <dbReference type="Google" id="ProtNLM"/>
    </source>
</evidence>
<proteinExistence type="predicted"/>
<dbReference type="Proteomes" id="UP001235712">
    <property type="component" value="Unassembled WGS sequence"/>
</dbReference>
<protein>
    <recommendedName>
        <fullName evidence="4">Membrane bound FAD containing D-sorbitol dehydrogenase</fullName>
    </recommendedName>
</protein>
<name>A0ABT9PCW7_9ACTN</name>
<gene>
    <name evidence="2" type="ORF">J2S57_006312</name>
</gene>